<evidence type="ECO:0000259" key="2">
    <source>
        <dbReference type="Pfam" id="PF13340"/>
    </source>
</evidence>
<keyword evidence="4" id="KW-1185">Reference proteome</keyword>
<reference evidence="3 4" key="1">
    <citation type="submission" date="2017-04" db="EMBL/GenBank/DDBJ databases">
        <authorList>
            <person name="Afonso C.L."/>
            <person name="Miller P.J."/>
            <person name="Scott M.A."/>
            <person name="Spackman E."/>
            <person name="Goraichik I."/>
            <person name="Dimitrov K.M."/>
            <person name="Suarez D.L."/>
            <person name="Swayne D.E."/>
        </authorList>
    </citation>
    <scope>NUCLEOTIDE SEQUENCE [LARGE SCALE GENOMIC DNA]</scope>
    <source>
        <strain evidence="3 4">DSM 11622</strain>
    </source>
</reference>
<organism evidence="3 4">
    <name type="scientific">Hymenobacter roseosalivarius DSM 11622</name>
    <dbReference type="NCBI Taxonomy" id="645990"/>
    <lineage>
        <taxon>Bacteria</taxon>
        <taxon>Pseudomonadati</taxon>
        <taxon>Bacteroidota</taxon>
        <taxon>Cytophagia</taxon>
        <taxon>Cytophagales</taxon>
        <taxon>Hymenobacteraceae</taxon>
        <taxon>Hymenobacter</taxon>
    </lineage>
</organism>
<evidence type="ECO:0000313" key="3">
    <source>
        <dbReference type="EMBL" id="SMB79869.1"/>
    </source>
</evidence>
<evidence type="ECO:0000313" key="4">
    <source>
        <dbReference type="Proteomes" id="UP000192266"/>
    </source>
</evidence>
<proteinExistence type="predicted"/>
<sequence>MYETDLTDSQWQVMEKSLPTQRRRKYSLRLILNALLYLTKSGCQWRLLPNNFPPYPICFYYFRRWQVSGQWARLHKVLVGHERQQSAPSGQPSPSVAILDAQSIKCSERGVPDKGFDGHKKVQGRKRQLVVDTGGRLLAVSVGPANEKDRIGGQKALQKLHEQGYERLTLVLTDAGYAGRPLAEWAQTHGGWRVETAPGLSSHGGFRPQPIRWVVERSSSWLHWDRRLSREYECEPSA</sequence>
<protein>
    <submittedName>
        <fullName evidence="3">Transposase IS4 family protein</fullName>
    </submittedName>
</protein>
<dbReference type="GO" id="GO:0004803">
    <property type="term" value="F:transposase activity"/>
    <property type="evidence" value="ECO:0007669"/>
    <property type="project" value="InterPro"/>
</dbReference>
<accession>A0A1W1UFR1</accession>
<dbReference type="GO" id="GO:0003677">
    <property type="term" value="F:DNA binding"/>
    <property type="evidence" value="ECO:0007669"/>
    <property type="project" value="InterPro"/>
</dbReference>
<gene>
    <name evidence="3" type="ORF">SAMN00120144_4356</name>
</gene>
<dbReference type="Pfam" id="PF13340">
    <property type="entry name" value="DUF4096"/>
    <property type="match status" value="1"/>
</dbReference>
<feature type="domain" description="Insertion element IS402-like" evidence="2">
    <location>
        <begin position="6"/>
        <end position="75"/>
    </location>
</feature>
<dbReference type="OrthoDB" id="1270539at2"/>
<dbReference type="EMBL" id="FWWW01000013">
    <property type="protein sequence ID" value="SMB79869.1"/>
    <property type="molecule type" value="Genomic_DNA"/>
</dbReference>
<dbReference type="Proteomes" id="UP000192266">
    <property type="component" value="Unassembled WGS sequence"/>
</dbReference>
<name>A0A1W1UFR1_9BACT</name>
<dbReference type="InterPro" id="IPR002559">
    <property type="entry name" value="Transposase_11"/>
</dbReference>
<dbReference type="InterPro" id="IPR025161">
    <property type="entry name" value="IS402-like_dom"/>
</dbReference>
<feature type="domain" description="Transposase IS4-like" evidence="1">
    <location>
        <begin position="93"/>
        <end position="223"/>
    </location>
</feature>
<dbReference type="PANTHER" id="PTHR30007:SF0">
    <property type="entry name" value="TRANSPOSASE"/>
    <property type="match status" value="1"/>
</dbReference>
<dbReference type="NCBIfam" id="NF033580">
    <property type="entry name" value="transpos_IS5_3"/>
    <property type="match status" value="1"/>
</dbReference>
<evidence type="ECO:0000259" key="1">
    <source>
        <dbReference type="Pfam" id="PF01609"/>
    </source>
</evidence>
<dbReference type="STRING" id="645990.SAMN00120144_4356"/>
<dbReference type="PANTHER" id="PTHR30007">
    <property type="entry name" value="PHP DOMAIN PROTEIN"/>
    <property type="match status" value="1"/>
</dbReference>
<dbReference type="Pfam" id="PF01609">
    <property type="entry name" value="DDE_Tnp_1"/>
    <property type="match status" value="1"/>
</dbReference>
<dbReference type="RefSeq" id="WP_084443165.1">
    <property type="nucleotide sequence ID" value="NZ_FWWW01000013.1"/>
</dbReference>
<dbReference type="GO" id="GO:0006313">
    <property type="term" value="P:DNA transposition"/>
    <property type="evidence" value="ECO:0007669"/>
    <property type="project" value="InterPro"/>
</dbReference>
<dbReference type="AlphaFoldDB" id="A0A1W1UFR1"/>